<keyword evidence="1" id="KW-0812">Transmembrane</keyword>
<sequence>MAVTEKIMWKVYAGVAGAVTTMVTQKAVTKIWEAATGEPPPDPNDPEAPLVNGLIWAAASGLGVGVAQLVMNRYVHRRWMANYNHSGPGKLRSKLT</sequence>
<organism evidence="2 3">
    <name type="scientific">Tessaracoccus lubricantis</name>
    <dbReference type="NCBI Taxonomy" id="545543"/>
    <lineage>
        <taxon>Bacteria</taxon>
        <taxon>Bacillati</taxon>
        <taxon>Actinomycetota</taxon>
        <taxon>Actinomycetes</taxon>
        <taxon>Propionibacteriales</taxon>
        <taxon>Propionibacteriaceae</taxon>
        <taxon>Tessaracoccus</taxon>
    </lineage>
</organism>
<dbReference type="RefSeq" id="WP_345583682.1">
    <property type="nucleotide sequence ID" value="NZ_BAABLV010000038.1"/>
</dbReference>
<reference evidence="3" key="1">
    <citation type="journal article" date="2019" name="Int. J. Syst. Evol. Microbiol.">
        <title>The Global Catalogue of Microorganisms (GCM) 10K type strain sequencing project: providing services to taxonomists for standard genome sequencing and annotation.</title>
        <authorList>
            <consortium name="The Broad Institute Genomics Platform"/>
            <consortium name="The Broad Institute Genome Sequencing Center for Infectious Disease"/>
            <person name="Wu L."/>
            <person name="Ma J."/>
        </authorList>
    </citation>
    <scope>NUCLEOTIDE SEQUENCE [LARGE SCALE GENOMIC DNA]</scope>
    <source>
        <strain evidence="3">JCM 19125</strain>
    </source>
</reference>
<protein>
    <recommendedName>
        <fullName evidence="4">DUF4235 domain-containing protein</fullName>
    </recommendedName>
</protein>
<keyword evidence="1" id="KW-1133">Transmembrane helix</keyword>
<dbReference type="Proteomes" id="UP001501521">
    <property type="component" value="Unassembled WGS sequence"/>
</dbReference>
<evidence type="ECO:0000256" key="1">
    <source>
        <dbReference type="SAM" id="Phobius"/>
    </source>
</evidence>
<dbReference type="Pfam" id="PF14019">
    <property type="entry name" value="DUF4235"/>
    <property type="match status" value="1"/>
</dbReference>
<dbReference type="EMBL" id="BAABLV010000038">
    <property type="protein sequence ID" value="GAA4905921.1"/>
    <property type="molecule type" value="Genomic_DNA"/>
</dbReference>
<keyword evidence="3" id="KW-1185">Reference proteome</keyword>
<proteinExistence type="predicted"/>
<evidence type="ECO:0008006" key="4">
    <source>
        <dbReference type="Google" id="ProtNLM"/>
    </source>
</evidence>
<name>A0ABP9FLQ1_9ACTN</name>
<dbReference type="InterPro" id="IPR025329">
    <property type="entry name" value="DUF4235"/>
</dbReference>
<feature type="transmembrane region" description="Helical" evidence="1">
    <location>
        <begin position="50"/>
        <end position="70"/>
    </location>
</feature>
<evidence type="ECO:0000313" key="3">
    <source>
        <dbReference type="Proteomes" id="UP001501521"/>
    </source>
</evidence>
<comment type="caution">
    <text evidence="2">The sequence shown here is derived from an EMBL/GenBank/DDBJ whole genome shotgun (WGS) entry which is preliminary data.</text>
</comment>
<keyword evidence="1" id="KW-0472">Membrane</keyword>
<evidence type="ECO:0000313" key="2">
    <source>
        <dbReference type="EMBL" id="GAA4905921.1"/>
    </source>
</evidence>
<gene>
    <name evidence="2" type="ORF">GCM10025789_26640</name>
</gene>
<accession>A0ABP9FLQ1</accession>